<dbReference type="GO" id="GO:0016791">
    <property type="term" value="F:phosphatase activity"/>
    <property type="evidence" value="ECO:0007669"/>
    <property type="project" value="TreeGrafter"/>
</dbReference>
<evidence type="ECO:0000256" key="1">
    <source>
        <dbReference type="ARBA" id="ARBA00022723"/>
    </source>
</evidence>
<comment type="caution">
    <text evidence="4">The sequence shown here is derived from an EMBL/GenBank/DDBJ whole genome shotgun (WGS) entry which is preliminary data.</text>
</comment>
<dbReference type="Proteomes" id="UP000288168">
    <property type="component" value="Unassembled WGS sequence"/>
</dbReference>
<evidence type="ECO:0000313" key="4">
    <source>
        <dbReference type="EMBL" id="RSL61959.1"/>
    </source>
</evidence>
<keyword evidence="2" id="KW-0378">Hydrolase</keyword>
<dbReference type="InterPro" id="IPR041492">
    <property type="entry name" value="HAD_2"/>
</dbReference>
<dbReference type="STRING" id="1325734.A0A428Q9K9"/>
<evidence type="ECO:0000256" key="3">
    <source>
        <dbReference type="ARBA" id="ARBA00022842"/>
    </source>
</evidence>
<dbReference type="Pfam" id="PF13419">
    <property type="entry name" value="HAD_2"/>
    <property type="match status" value="1"/>
</dbReference>
<protein>
    <recommendedName>
        <fullName evidence="6">Hydrolase</fullName>
    </recommendedName>
</protein>
<reference evidence="4 5" key="1">
    <citation type="submission" date="2017-06" db="EMBL/GenBank/DDBJ databases">
        <title>Comparative genomic analysis of Ambrosia Fusariam Clade fungi.</title>
        <authorList>
            <person name="Stajich J.E."/>
            <person name="Carrillo J."/>
            <person name="Kijimoto T."/>
            <person name="Eskalen A."/>
            <person name="O'Donnell K."/>
            <person name="Kasson M."/>
        </authorList>
    </citation>
    <scope>NUCLEOTIDE SEQUENCE [LARGE SCALE GENOMIC DNA]</scope>
    <source>
        <strain evidence="4 5">NRRL62584</strain>
    </source>
</reference>
<gene>
    <name evidence="4" type="ORF">CEP54_006008</name>
</gene>
<dbReference type="InterPro" id="IPR023214">
    <property type="entry name" value="HAD_sf"/>
</dbReference>
<dbReference type="InterPro" id="IPR023198">
    <property type="entry name" value="PGP-like_dom2"/>
</dbReference>
<dbReference type="InterPro" id="IPR051400">
    <property type="entry name" value="HAD-like_hydrolase"/>
</dbReference>
<dbReference type="Gene3D" id="3.40.50.1000">
    <property type="entry name" value="HAD superfamily/HAD-like"/>
    <property type="match status" value="1"/>
</dbReference>
<evidence type="ECO:0000256" key="2">
    <source>
        <dbReference type="ARBA" id="ARBA00022801"/>
    </source>
</evidence>
<dbReference type="Gene3D" id="1.10.150.240">
    <property type="entry name" value="Putative phosphatase, domain 2"/>
    <property type="match status" value="1"/>
</dbReference>
<accession>A0A428Q9K9</accession>
<organism evidence="4 5">
    <name type="scientific">Fusarium duplospermum</name>
    <dbReference type="NCBI Taxonomy" id="1325734"/>
    <lineage>
        <taxon>Eukaryota</taxon>
        <taxon>Fungi</taxon>
        <taxon>Dikarya</taxon>
        <taxon>Ascomycota</taxon>
        <taxon>Pezizomycotina</taxon>
        <taxon>Sordariomycetes</taxon>
        <taxon>Hypocreomycetidae</taxon>
        <taxon>Hypocreales</taxon>
        <taxon>Nectriaceae</taxon>
        <taxon>Fusarium</taxon>
        <taxon>Fusarium solani species complex</taxon>
    </lineage>
</organism>
<dbReference type="SUPFAM" id="SSF56784">
    <property type="entry name" value="HAD-like"/>
    <property type="match status" value="1"/>
</dbReference>
<dbReference type="OrthoDB" id="1694274at2759"/>
<dbReference type="PANTHER" id="PTHR46470">
    <property type="entry name" value="N-ACYLNEURAMINATE-9-PHOSPHATASE"/>
    <property type="match status" value="1"/>
</dbReference>
<sequence>MASALNSDQKKLVEILQSKIWFGFDLDDTLHEFRRASRAAVTHCLTGIANENPHVRVEDLQEQYRIILKQGTASAFTDGKTSHDYRRERFSATLSHFKLNHDSIEELLQDYERVLVENLTLKSGALSLLNAIKESGRKITVITEGPQDAQERAVRDLGIASYIDFLATTNHFGVAKTSGLFRKVLGHIDIQPGDVVYVGDSKERDVEPATGEGIYTIHLREDQTRPLALNPPSINSLEVIAQLAPSLGHV</sequence>
<keyword evidence="5" id="KW-1185">Reference proteome</keyword>
<dbReference type="EMBL" id="NKCI01000048">
    <property type="protein sequence ID" value="RSL61959.1"/>
    <property type="molecule type" value="Genomic_DNA"/>
</dbReference>
<evidence type="ECO:0008006" key="6">
    <source>
        <dbReference type="Google" id="ProtNLM"/>
    </source>
</evidence>
<dbReference type="SFLD" id="SFLDS00003">
    <property type="entry name" value="Haloacid_Dehalogenase"/>
    <property type="match status" value="1"/>
</dbReference>
<evidence type="ECO:0000313" key="5">
    <source>
        <dbReference type="Proteomes" id="UP000288168"/>
    </source>
</evidence>
<dbReference type="GO" id="GO:0046872">
    <property type="term" value="F:metal ion binding"/>
    <property type="evidence" value="ECO:0007669"/>
    <property type="project" value="UniProtKB-KW"/>
</dbReference>
<keyword evidence="1" id="KW-0479">Metal-binding</keyword>
<dbReference type="PANTHER" id="PTHR46470:SF2">
    <property type="entry name" value="GLYCERALDEHYDE 3-PHOSPHATE PHOSPHATASE"/>
    <property type="match status" value="1"/>
</dbReference>
<name>A0A428Q9K9_9HYPO</name>
<dbReference type="AlphaFoldDB" id="A0A428Q9K9"/>
<keyword evidence="3" id="KW-0460">Magnesium</keyword>
<dbReference type="SFLD" id="SFLDG01129">
    <property type="entry name" value="C1.5:_HAD__Beta-PGM__Phosphata"/>
    <property type="match status" value="1"/>
</dbReference>
<dbReference type="InterPro" id="IPR036412">
    <property type="entry name" value="HAD-like_sf"/>
</dbReference>
<proteinExistence type="predicted"/>